<evidence type="ECO:0000259" key="2">
    <source>
        <dbReference type="Pfam" id="PF00294"/>
    </source>
</evidence>
<accession>A0A5C3L4S1</accession>
<name>A0A5C3L4S1_COPMA</name>
<evidence type="ECO:0000313" key="3">
    <source>
        <dbReference type="EMBL" id="TFK27126.1"/>
    </source>
</evidence>
<dbReference type="SUPFAM" id="SSF53613">
    <property type="entry name" value="Ribokinase-like"/>
    <property type="match status" value="1"/>
</dbReference>
<dbReference type="Gene3D" id="3.40.1190.20">
    <property type="match status" value="2"/>
</dbReference>
<protein>
    <recommendedName>
        <fullName evidence="2">Carbohydrate kinase PfkB domain-containing protein</fullName>
    </recommendedName>
</protein>
<dbReference type="InterPro" id="IPR052562">
    <property type="entry name" value="Ketohexokinase-related"/>
</dbReference>
<feature type="domain" description="Carbohydrate kinase PfkB" evidence="2">
    <location>
        <begin position="39"/>
        <end position="138"/>
    </location>
</feature>
<organism evidence="3 4">
    <name type="scientific">Coprinopsis marcescibilis</name>
    <name type="common">Agaric fungus</name>
    <name type="synonym">Psathyrella marcescibilis</name>
    <dbReference type="NCBI Taxonomy" id="230819"/>
    <lineage>
        <taxon>Eukaryota</taxon>
        <taxon>Fungi</taxon>
        <taxon>Dikarya</taxon>
        <taxon>Basidiomycota</taxon>
        <taxon>Agaricomycotina</taxon>
        <taxon>Agaricomycetes</taxon>
        <taxon>Agaricomycetidae</taxon>
        <taxon>Agaricales</taxon>
        <taxon>Agaricineae</taxon>
        <taxon>Psathyrellaceae</taxon>
        <taxon>Coprinopsis</taxon>
    </lineage>
</organism>
<dbReference type="EMBL" id="ML210167">
    <property type="protein sequence ID" value="TFK27126.1"/>
    <property type="molecule type" value="Genomic_DNA"/>
</dbReference>
<dbReference type="PANTHER" id="PTHR42774:SF3">
    <property type="entry name" value="KETOHEXOKINASE"/>
    <property type="match status" value="1"/>
</dbReference>
<proteinExistence type="predicted"/>
<feature type="region of interest" description="Disordered" evidence="1">
    <location>
        <begin position="319"/>
        <end position="343"/>
    </location>
</feature>
<evidence type="ECO:0000313" key="4">
    <source>
        <dbReference type="Proteomes" id="UP000307440"/>
    </source>
</evidence>
<dbReference type="Pfam" id="PF00294">
    <property type="entry name" value="PfkB"/>
    <property type="match status" value="1"/>
</dbReference>
<dbReference type="InterPro" id="IPR011611">
    <property type="entry name" value="PfkB_dom"/>
</dbReference>
<reference evidence="3 4" key="1">
    <citation type="journal article" date="2019" name="Nat. Ecol. Evol.">
        <title>Megaphylogeny resolves global patterns of mushroom evolution.</title>
        <authorList>
            <person name="Varga T."/>
            <person name="Krizsan K."/>
            <person name="Foldi C."/>
            <person name="Dima B."/>
            <person name="Sanchez-Garcia M."/>
            <person name="Sanchez-Ramirez S."/>
            <person name="Szollosi G.J."/>
            <person name="Szarkandi J.G."/>
            <person name="Papp V."/>
            <person name="Albert L."/>
            <person name="Andreopoulos W."/>
            <person name="Angelini C."/>
            <person name="Antonin V."/>
            <person name="Barry K.W."/>
            <person name="Bougher N.L."/>
            <person name="Buchanan P."/>
            <person name="Buyck B."/>
            <person name="Bense V."/>
            <person name="Catcheside P."/>
            <person name="Chovatia M."/>
            <person name="Cooper J."/>
            <person name="Damon W."/>
            <person name="Desjardin D."/>
            <person name="Finy P."/>
            <person name="Geml J."/>
            <person name="Haridas S."/>
            <person name="Hughes K."/>
            <person name="Justo A."/>
            <person name="Karasinski D."/>
            <person name="Kautmanova I."/>
            <person name="Kiss B."/>
            <person name="Kocsube S."/>
            <person name="Kotiranta H."/>
            <person name="LaButti K.M."/>
            <person name="Lechner B.E."/>
            <person name="Liimatainen K."/>
            <person name="Lipzen A."/>
            <person name="Lukacs Z."/>
            <person name="Mihaltcheva S."/>
            <person name="Morgado L.N."/>
            <person name="Niskanen T."/>
            <person name="Noordeloos M.E."/>
            <person name="Ohm R.A."/>
            <person name="Ortiz-Santana B."/>
            <person name="Ovrebo C."/>
            <person name="Racz N."/>
            <person name="Riley R."/>
            <person name="Savchenko A."/>
            <person name="Shiryaev A."/>
            <person name="Soop K."/>
            <person name="Spirin V."/>
            <person name="Szebenyi C."/>
            <person name="Tomsovsky M."/>
            <person name="Tulloss R.E."/>
            <person name="Uehling J."/>
            <person name="Grigoriev I.V."/>
            <person name="Vagvolgyi C."/>
            <person name="Papp T."/>
            <person name="Martin F.M."/>
            <person name="Miettinen O."/>
            <person name="Hibbett D.S."/>
            <person name="Nagy L.G."/>
        </authorList>
    </citation>
    <scope>NUCLEOTIDE SEQUENCE [LARGE SCALE GENOMIC DNA]</scope>
    <source>
        <strain evidence="3 4">CBS 121175</strain>
    </source>
</reference>
<dbReference type="AlphaFoldDB" id="A0A5C3L4S1"/>
<dbReference type="InterPro" id="IPR029056">
    <property type="entry name" value="Ribokinase-like"/>
</dbReference>
<gene>
    <name evidence="3" type="ORF">FA15DRAFT_614303</name>
</gene>
<sequence length="520" mass="57097">MARIRRDTFETHYSSYMKPLRVVAAGTLFQTHNISIPSHPEPTAVVRAHSVEKTRGGSANLVLSLLAQFANVDAALVASLGGNEEGKAIVKDLENEGVKVRYCKIWKDSGVPSAWVLHSKDTNTRSVINHNPLPDITHEDFISLLGPLLAPENYPILPSPLGSPVIPTTYGSTSSLQGSNTPRPSQSGPRPTPFLHNPNSPAPFDWLHFEGRSVKTTLSNITGLDGLAREKKWRSHCVFSVDIGRRGRQGVEALIPYADVLFLNKQYAQAHSPHYASTPRAFLLSMTSIAPPHALLVAHWGTEGSAVLSLPTKEYFQSSGWVEEKPPPSQYEPNTGHSRVESETAIRSVRSGSDFWAGGRSRTPSSAAFTAGDYLSDSGHGHSFGSYSQMHGNRHANHNPNSSGQYTLDYSHEYQREDEYQRTEIGGNEADDGVVDEIGGHDAFIAGMIYALSRRICPGLPYTPAWNGEDSSSMSSDSDRGKWKLDECLRFATELSGRKARRKDWDGLAEEMTQAGWFDL</sequence>
<dbReference type="STRING" id="230819.A0A5C3L4S1"/>
<evidence type="ECO:0000256" key="1">
    <source>
        <dbReference type="SAM" id="MobiDB-lite"/>
    </source>
</evidence>
<dbReference type="PANTHER" id="PTHR42774">
    <property type="entry name" value="PHOSPHOTRANSFERASE SYSTEM TRANSPORT PROTEIN"/>
    <property type="match status" value="1"/>
</dbReference>
<dbReference type="OrthoDB" id="204058at2759"/>
<dbReference type="Proteomes" id="UP000307440">
    <property type="component" value="Unassembled WGS sequence"/>
</dbReference>
<feature type="region of interest" description="Disordered" evidence="1">
    <location>
        <begin position="168"/>
        <end position="197"/>
    </location>
</feature>
<feature type="compositionally biased region" description="Polar residues" evidence="1">
    <location>
        <begin position="169"/>
        <end position="189"/>
    </location>
</feature>
<keyword evidence="4" id="KW-1185">Reference proteome</keyword>